<reference evidence="3" key="1">
    <citation type="submission" date="2020-11" db="EMBL/GenBank/DDBJ databases">
        <authorList>
            <person name="Tran Van P."/>
        </authorList>
    </citation>
    <scope>NUCLEOTIDE SEQUENCE</scope>
</reference>
<dbReference type="GO" id="GO:0005783">
    <property type="term" value="C:endoplasmic reticulum"/>
    <property type="evidence" value="ECO:0007669"/>
    <property type="project" value="TreeGrafter"/>
</dbReference>
<organism evidence="3">
    <name type="scientific">Cyprideis torosa</name>
    <dbReference type="NCBI Taxonomy" id="163714"/>
    <lineage>
        <taxon>Eukaryota</taxon>
        <taxon>Metazoa</taxon>
        <taxon>Ecdysozoa</taxon>
        <taxon>Arthropoda</taxon>
        <taxon>Crustacea</taxon>
        <taxon>Oligostraca</taxon>
        <taxon>Ostracoda</taxon>
        <taxon>Podocopa</taxon>
        <taxon>Podocopida</taxon>
        <taxon>Cytherocopina</taxon>
        <taxon>Cytheroidea</taxon>
        <taxon>Cytherideidae</taxon>
        <taxon>Cyprideis</taxon>
    </lineage>
</organism>
<gene>
    <name evidence="3" type="ORF">CTOB1V02_LOCUS7779</name>
</gene>
<feature type="compositionally biased region" description="Polar residues" evidence="2">
    <location>
        <begin position="578"/>
        <end position="590"/>
    </location>
</feature>
<feature type="compositionally biased region" description="Acidic residues" evidence="2">
    <location>
        <begin position="476"/>
        <end position="487"/>
    </location>
</feature>
<feature type="region of interest" description="Disordered" evidence="2">
    <location>
        <begin position="326"/>
        <end position="362"/>
    </location>
</feature>
<evidence type="ECO:0000256" key="1">
    <source>
        <dbReference type="SAM" id="Coils"/>
    </source>
</evidence>
<dbReference type="GO" id="GO:1990904">
    <property type="term" value="C:ribonucleoprotein complex"/>
    <property type="evidence" value="ECO:0007669"/>
    <property type="project" value="TreeGrafter"/>
</dbReference>
<feature type="compositionally biased region" description="Basic residues" evidence="2">
    <location>
        <begin position="352"/>
        <end position="361"/>
    </location>
</feature>
<evidence type="ECO:0000313" key="3">
    <source>
        <dbReference type="EMBL" id="CAD7229914.1"/>
    </source>
</evidence>
<evidence type="ECO:0000256" key="2">
    <source>
        <dbReference type="SAM" id="MobiDB-lite"/>
    </source>
</evidence>
<feature type="compositionally biased region" description="Basic and acidic residues" evidence="2">
    <location>
        <begin position="651"/>
        <end position="670"/>
    </location>
</feature>
<feature type="compositionally biased region" description="Low complexity" evidence="2">
    <location>
        <begin position="432"/>
        <end position="445"/>
    </location>
</feature>
<dbReference type="OrthoDB" id="6374253at2759"/>
<dbReference type="EMBL" id="OB662354">
    <property type="protein sequence ID" value="CAD7229914.1"/>
    <property type="molecule type" value="Genomic_DNA"/>
</dbReference>
<feature type="compositionally biased region" description="Polar residues" evidence="2">
    <location>
        <begin position="603"/>
        <end position="621"/>
    </location>
</feature>
<dbReference type="InterPro" id="IPR039604">
    <property type="entry name" value="Bfr1"/>
</dbReference>
<feature type="region of interest" description="Disordered" evidence="2">
    <location>
        <begin position="238"/>
        <end position="258"/>
    </location>
</feature>
<feature type="compositionally biased region" description="Polar residues" evidence="2">
    <location>
        <begin position="544"/>
        <end position="570"/>
    </location>
</feature>
<dbReference type="GO" id="GO:0042175">
    <property type="term" value="C:nuclear outer membrane-endoplasmic reticulum membrane network"/>
    <property type="evidence" value="ECO:0007669"/>
    <property type="project" value="TreeGrafter"/>
</dbReference>
<feature type="region of interest" description="Disordered" evidence="2">
    <location>
        <begin position="416"/>
        <end position="675"/>
    </location>
</feature>
<dbReference type="AlphaFoldDB" id="A0A7R8ZSC6"/>
<keyword evidence="1" id="KW-0175">Coiled coil</keyword>
<protein>
    <submittedName>
        <fullName evidence="3">Uncharacterized protein</fullName>
    </submittedName>
</protein>
<dbReference type="PANTHER" id="PTHR31027">
    <property type="entry name" value="NUCLEAR SEGREGATION PROTEIN BFR1"/>
    <property type="match status" value="1"/>
</dbReference>
<feature type="compositionally biased region" description="Acidic residues" evidence="2">
    <location>
        <begin position="514"/>
        <end position="526"/>
    </location>
</feature>
<dbReference type="PANTHER" id="PTHR31027:SF2">
    <property type="entry name" value="LEBERCILIN DOMAIN-CONTAINING PROTEIN"/>
    <property type="match status" value="1"/>
</dbReference>
<feature type="coiled-coil region" evidence="1">
    <location>
        <begin position="32"/>
        <end position="86"/>
    </location>
</feature>
<accession>A0A7R8ZSC6</accession>
<dbReference type="GO" id="GO:0003729">
    <property type="term" value="F:mRNA binding"/>
    <property type="evidence" value="ECO:0007669"/>
    <property type="project" value="TreeGrafter"/>
</dbReference>
<name>A0A7R8ZSC6_9CRUS</name>
<proteinExistence type="predicted"/>
<dbReference type="GO" id="GO:0008298">
    <property type="term" value="P:intracellular mRNA localization"/>
    <property type="evidence" value="ECO:0007669"/>
    <property type="project" value="TreeGrafter"/>
</dbReference>
<sequence length="738" mass="81238">MATTFQEKDEVLGAIPPTSVSSDLRRVTKPSRKKYDDEVACVTQEIQEKEAEIVSLQPFCNPVGQISDARQQREGLFEKKKKIDEEIASLSSVINEKRVELTRLQSNLQYRRESDIDSAIRNLEMKLKTAKFAKREERKIVGEIDYLNRSRKHLKGYSDAKTELSTLRDRQQLLRSERDALFRHLSSLRAQEDEVKAKSSEAKERIDALRADINRLYETKRSLGETFRSLSALYQQASEERRAEVRRRREQEKSDRIQAKRRDMEELVRSMEPYEKERHLCSTLLAYLTQLGGGGGAKGGGDCGSSGPDRTTPLTDPVLATALRDQPQLPGGSFLPRKKDREEAVPVECNGKGKKGRKRTAANKVRPVVLNPDLLSQFAHLCIQPPAHSGDVPAVRDKVKQLLEYYEGKAVCEKREFQPDSVPPAKDDSKSSPRGARSSSGGAPPLTLPQATPVAVEADGGSPLAPLSNSEGTGMSEDDEGTVEEGAEGLGPRLPDHPCLQPLPSSELCQSKPEEDEMEDNNDSEEDKGVSISLGCAEERETSCEQQLVSSTNGEQEIMSSTNGEQQIMSPANGEQEVISSTDGEQQEMSPANGEQEAISSADGEQQVMSPTNGGQQVLSSTDREQMMPPTSSEQEMVSPLNGEQGVISHSNDDHDQQEPETSECRKPDGEQAVSVAEVETANQVETVMEPPEEEIVPGEVHCSPVPCFTLSALQPDFLRLDSHGDSGIPSDESFGPQ</sequence>